<keyword evidence="4 5" id="KW-0143">Chaperone</keyword>
<dbReference type="GO" id="GO:0042274">
    <property type="term" value="P:ribosomal small subunit biogenesis"/>
    <property type="evidence" value="ECO:0007669"/>
    <property type="project" value="UniProtKB-UniRule"/>
</dbReference>
<comment type="function">
    <text evidence="5">An accessory protein needed during the final step in the assembly of 30S ribosomal subunit, possibly for assembly of the head region. Essential for efficient processing of 16S rRNA. May be needed both before and after RbfA during the maturation of 16S rRNA. It has affinity for free ribosomal 30S subunits but not for 70S ribosomes.</text>
</comment>
<gene>
    <name evidence="5" type="primary">rimM</name>
    <name evidence="8" type="ORF">SAMN05660284_01672</name>
</gene>
<dbReference type="InterPro" id="IPR056792">
    <property type="entry name" value="PRC_RimM"/>
</dbReference>
<evidence type="ECO:0000256" key="4">
    <source>
        <dbReference type="ARBA" id="ARBA00023186"/>
    </source>
</evidence>
<dbReference type="GO" id="GO:0005840">
    <property type="term" value="C:ribosome"/>
    <property type="evidence" value="ECO:0007669"/>
    <property type="project" value="InterPro"/>
</dbReference>
<name>A0A1I4ZQN2_9NEIS</name>
<proteinExistence type="inferred from homology"/>
<dbReference type="EMBL" id="FOVE01000011">
    <property type="protein sequence ID" value="SFN52290.1"/>
    <property type="molecule type" value="Genomic_DNA"/>
</dbReference>
<dbReference type="InterPro" id="IPR011033">
    <property type="entry name" value="PRC_barrel-like_sf"/>
</dbReference>
<evidence type="ECO:0000313" key="9">
    <source>
        <dbReference type="Proteomes" id="UP000242869"/>
    </source>
</evidence>
<accession>A0A1I4ZQN2</accession>
<evidence type="ECO:0000256" key="5">
    <source>
        <dbReference type="HAMAP-Rule" id="MF_00014"/>
    </source>
</evidence>
<sequence>MGYVSGPFGIRGWINVVADTEYADSLFDYRTWWLGRDGNWKPYTLIEGGVHTKKLAAQLENVNDRDQAFALKGCEIAIPRSEMPEPDDDEYYWVDLIGLEVRNTQEERLGVVERLFATGANDVLVIKDGETERLLPFVAAIVLKVDRDAKLITVDWGLDY</sequence>
<organism evidence="8 9">
    <name type="scientific">Formivibrio citricus</name>
    <dbReference type="NCBI Taxonomy" id="83765"/>
    <lineage>
        <taxon>Bacteria</taxon>
        <taxon>Pseudomonadati</taxon>
        <taxon>Pseudomonadota</taxon>
        <taxon>Betaproteobacteria</taxon>
        <taxon>Neisseriales</taxon>
        <taxon>Chitinibacteraceae</taxon>
        <taxon>Formivibrio</taxon>
    </lineage>
</organism>
<dbReference type="PANTHER" id="PTHR33692">
    <property type="entry name" value="RIBOSOME MATURATION FACTOR RIMM"/>
    <property type="match status" value="1"/>
</dbReference>
<feature type="domain" description="RimM N-terminal" evidence="6">
    <location>
        <begin position="1"/>
        <end position="81"/>
    </location>
</feature>
<evidence type="ECO:0000259" key="7">
    <source>
        <dbReference type="Pfam" id="PF24986"/>
    </source>
</evidence>
<dbReference type="Pfam" id="PF24986">
    <property type="entry name" value="PRC_RimM"/>
    <property type="match status" value="1"/>
</dbReference>
<dbReference type="SUPFAM" id="SSF50447">
    <property type="entry name" value="Translation proteins"/>
    <property type="match status" value="1"/>
</dbReference>
<dbReference type="Pfam" id="PF01782">
    <property type="entry name" value="RimM"/>
    <property type="match status" value="1"/>
</dbReference>
<reference evidence="9" key="1">
    <citation type="submission" date="2016-10" db="EMBL/GenBank/DDBJ databases">
        <authorList>
            <person name="Varghese N."/>
            <person name="Submissions S."/>
        </authorList>
    </citation>
    <scope>NUCLEOTIDE SEQUENCE [LARGE SCALE GENOMIC DNA]</scope>
    <source>
        <strain evidence="9">DSM 6150</strain>
    </source>
</reference>
<dbReference type="STRING" id="83765.SAMN05660284_01672"/>
<protein>
    <recommendedName>
        <fullName evidence="5">Ribosome maturation factor RimM</fullName>
    </recommendedName>
</protein>
<dbReference type="AlphaFoldDB" id="A0A1I4ZQN2"/>
<dbReference type="HAMAP" id="MF_00014">
    <property type="entry name" value="Ribosome_mat_RimM"/>
    <property type="match status" value="1"/>
</dbReference>
<dbReference type="Gene3D" id="2.30.30.240">
    <property type="entry name" value="PRC-barrel domain"/>
    <property type="match status" value="1"/>
</dbReference>
<comment type="subcellular location">
    <subcellularLocation>
        <location evidence="5">Cytoplasm</location>
    </subcellularLocation>
</comment>
<dbReference type="InterPro" id="IPR011961">
    <property type="entry name" value="RimM"/>
</dbReference>
<evidence type="ECO:0000313" key="8">
    <source>
        <dbReference type="EMBL" id="SFN52290.1"/>
    </source>
</evidence>
<evidence type="ECO:0000256" key="1">
    <source>
        <dbReference type="ARBA" id="ARBA00022490"/>
    </source>
</evidence>
<dbReference type="InterPro" id="IPR002676">
    <property type="entry name" value="RimM_N"/>
</dbReference>
<comment type="similarity">
    <text evidence="5">Belongs to the RimM family.</text>
</comment>
<dbReference type="Proteomes" id="UP000242869">
    <property type="component" value="Unassembled WGS sequence"/>
</dbReference>
<dbReference type="InterPro" id="IPR009000">
    <property type="entry name" value="Transl_B-barrel_sf"/>
</dbReference>
<feature type="domain" description="Ribosome maturation factor RimM PRC barrel" evidence="7">
    <location>
        <begin position="93"/>
        <end position="156"/>
    </location>
</feature>
<dbReference type="Gene3D" id="2.40.30.60">
    <property type="entry name" value="RimM"/>
    <property type="match status" value="1"/>
</dbReference>
<keyword evidence="9" id="KW-1185">Reference proteome</keyword>
<dbReference type="InterPro" id="IPR036976">
    <property type="entry name" value="RimM_N_sf"/>
</dbReference>
<dbReference type="PANTHER" id="PTHR33692:SF1">
    <property type="entry name" value="RIBOSOME MATURATION FACTOR RIMM"/>
    <property type="match status" value="1"/>
</dbReference>
<dbReference type="SUPFAM" id="SSF50346">
    <property type="entry name" value="PRC-barrel domain"/>
    <property type="match status" value="1"/>
</dbReference>
<evidence type="ECO:0000259" key="6">
    <source>
        <dbReference type="Pfam" id="PF01782"/>
    </source>
</evidence>
<keyword evidence="3 5" id="KW-0698">rRNA processing</keyword>
<dbReference type="GO" id="GO:0005737">
    <property type="term" value="C:cytoplasm"/>
    <property type="evidence" value="ECO:0007669"/>
    <property type="project" value="UniProtKB-SubCell"/>
</dbReference>
<evidence type="ECO:0000256" key="3">
    <source>
        <dbReference type="ARBA" id="ARBA00022552"/>
    </source>
</evidence>
<keyword evidence="2 5" id="KW-0690">Ribosome biogenesis</keyword>
<dbReference type="NCBIfam" id="TIGR02273">
    <property type="entry name" value="16S_RimM"/>
    <property type="match status" value="1"/>
</dbReference>
<comment type="subunit">
    <text evidence="5">Binds ribosomal protein uS19.</text>
</comment>
<keyword evidence="1 5" id="KW-0963">Cytoplasm</keyword>
<evidence type="ECO:0000256" key="2">
    <source>
        <dbReference type="ARBA" id="ARBA00022517"/>
    </source>
</evidence>
<comment type="domain">
    <text evidence="5">The PRC barrel domain binds ribosomal protein uS19.</text>
</comment>
<dbReference type="GO" id="GO:0006364">
    <property type="term" value="P:rRNA processing"/>
    <property type="evidence" value="ECO:0007669"/>
    <property type="project" value="UniProtKB-UniRule"/>
</dbReference>
<dbReference type="GO" id="GO:0043022">
    <property type="term" value="F:ribosome binding"/>
    <property type="evidence" value="ECO:0007669"/>
    <property type="project" value="InterPro"/>
</dbReference>